<name>A0AAN7NK27_MYCAM</name>
<evidence type="ECO:0000313" key="2">
    <source>
        <dbReference type="Proteomes" id="UP001333110"/>
    </source>
</evidence>
<organism evidence="1 2">
    <name type="scientific">Mycteria americana</name>
    <name type="common">Wood stork</name>
    <dbReference type="NCBI Taxonomy" id="33587"/>
    <lineage>
        <taxon>Eukaryota</taxon>
        <taxon>Metazoa</taxon>
        <taxon>Chordata</taxon>
        <taxon>Craniata</taxon>
        <taxon>Vertebrata</taxon>
        <taxon>Euteleostomi</taxon>
        <taxon>Archelosauria</taxon>
        <taxon>Archosauria</taxon>
        <taxon>Dinosauria</taxon>
        <taxon>Saurischia</taxon>
        <taxon>Theropoda</taxon>
        <taxon>Coelurosauria</taxon>
        <taxon>Aves</taxon>
        <taxon>Neognathae</taxon>
        <taxon>Neoaves</taxon>
        <taxon>Aequornithes</taxon>
        <taxon>Ciconiiformes</taxon>
        <taxon>Ciconiidae</taxon>
        <taxon>Mycteria</taxon>
    </lineage>
</organism>
<comment type="caution">
    <text evidence="1">The sequence shown here is derived from an EMBL/GenBank/DDBJ whole genome shotgun (WGS) entry which is preliminary data.</text>
</comment>
<proteinExistence type="predicted"/>
<keyword evidence="2" id="KW-1185">Reference proteome</keyword>
<sequence>MVGPDDLKVTTCEFKREAGVGEFQDAECSKHDIRFNNIAPKLSCKDAISHESEELSPALPPQRGCSV</sequence>
<dbReference type="Proteomes" id="UP001333110">
    <property type="component" value="Unassembled WGS sequence"/>
</dbReference>
<gene>
    <name evidence="1" type="ORF">QYF61_003100</name>
</gene>
<evidence type="ECO:0000313" key="1">
    <source>
        <dbReference type="EMBL" id="KAK4825849.1"/>
    </source>
</evidence>
<accession>A0AAN7NK27</accession>
<protein>
    <submittedName>
        <fullName evidence="1">Uncharacterized protein</fullName>
    </submittedName>
</protein>
<dbReference type="AlphaFoldDB" id="A0AAN7NK27"/>
<dbReference type="EMBL" id="JAUNZN010000002">
    <property type="protein sequence ID" value="KAK4825849.1"/>
    <property type="molecule type" value="Genomic_DNA"/>
</dbReference>
<reference evidence="1 2" key="1">
    <citation type="journal article" date="2023" name="J. Hered.">
        <title>Chromosome-level genome of the wood stork (Mycteria americana) provides insight into avian chromosome evolution.</title>
        <authorList>
            <person name="Flamio R. Jr."/>
            <person name="Ramstad K.M."/>
        </authorList>
    </citation>
    <scope>NUCLEOTIDE SEQUENCE [LARGE SCALE GENOMIC DNA]</scope>
    <source>
        <strain evidence="1">JAX WOST 10</strain>
    </source>
</reference>